<dbReference type="EMBL" id="ASHM01021512">
    <property type="protein sequence ID" value="PNY02562.1"/>
    <property type="molecule type" value="Genomic_DNA"/>
</dbReference>
<keyword evidence="1" id="KW-0472">Membrane</keyword>
<evidence type="ECO:0000313" key="4">
    <source>
        <dbReference type="Proteomes" id="UP000236291"/>
    </source>
</evidence>
<feature type="transmembrane region" description="Helical" evidence="1">
    <location>
        <begin position="77"/>
        <end position="96"/>
    </location>
</feature>
<dbReference type="PANTHER" id="PTHR13018:SF109">
    <property type="entry name" value="CSC1-LIKE PROTEIN HYP1"/>
    <property type="match status" value="1"/>
</dbReference>
<reference evidence="3 4" key="2">
    <citation type="journal article" date="2017" name="Front. Plant Sci.">
        <title>Gene Classification and Mining of Molecular Markers Useful in Red Clover (Trifolium pratense) Breeding.</title>
        <authorList>
            <person name="Istvanek J."/>
            <person name="Dluhosova J."/>
            <person name="Dluhos P."/>
            <person name="Patkova L."/>
            <person name="Nedelnik J."/>
            <person name="Repkova J."/>
        </authorList>
    </citation>
    <scope>NUCLEOTIDE SEQUENCE [LARGE SCALE GENOMIC DNA]</scope>
    <source>
        <strain evidence="4">cv. Tatra</strain>
        <tissue evidence="3">Young leaves</tissue>
    </source>
</reference>
<evidence type="ECO:0000259" key="2">
    <source>
        <dbReference type="Pfam" id="PF02714"/>
    </source>
</evidence>
<organism evidence="3 4">
    <name type="scientific">Trifolium pratense</name>
    <name type="common">Red clover</name>
    <dbReference type="NCBI Taxonomy" id="57577"/>
    <lineage>
        <taxon>Eukaryota</taxon>
        <taxon>Viridiplantae</taxon>
        <taxon>Streptophyta</taxon>
        <taxon>Embryophyta</taxon>
        <taxon>Tracheophyta</taxon>
        <taxon>Spermatophyta</taxon>
        <taxon>Magnoliopsida</taxon>
        <taxon>eudicotyledons</taxon>
        <taxon>Gunneridae</taxon>
        <taxon>Pentapetalae</taxon>
        <taxon>rosids</taxon>
        <taxon>fabids</taxon>
        <taxon>Fabales</taxon>
        <taxon>Fabaceae</taxon>
        <taxon>Papilionoideae</taxon>
        <taxon>50 kb inversion clade</taxon>
        <taxon>NPAAA clade</taxon>
        <taxon>Hologalegina</taxon>
        <taxon>IRL clade</taxon>
        <taxon>Trifolieae</taxon>
        <taxon>Trifolium</taxon>
    </lineage>
</organism>
<protein>
    <submittedName>
        <fullName evidence="3">ERD (Early-responsive to dehydration stress) family protein</fullName>
    </submittedName>
</protein>
<keyword evidence="1" id="KW-0812">Transmembrane</keyword>
<evidence type="ECO:0000313" key="3">
    <source>
        <dbReference type="EMBL" id="PNY02562.1"/>
    </source>
</evidence>
<keyword evidence="1" id="KW-1133">Transmembrane helix</keyword>
<dbReference type="AlphaFoldDB" id="A0A2K3NHP1"/>
<feature type="domain" description="CSC1/OSCA1-like 7TM region" evidence="2">
    <location>
        <begin position="32"/>
        <end position="70"/>
    </location>
</feature>
<dbReference type="GO" id="GO:0005227">
    <property type="term" value="F:calcium-activated cation channel activity"/>
    <property type="evidence" value="ECO:0007669"/>
    <property type="project" value="InterPro"/>
</dbReference>
<feature type="non-terminal residue" evidence="3">
    <location>
        <position position="1"/>
    </location>
</feature>
<feature type="transmembrane region" description="Helical" evidence="1">
    <location>
        <begin position="50"/>
        <end position="71"/>
    </location>
</feature>
<accession>A0A2K3NHP1</accession>
<gene>
    <name evidence="3" type="ORF">L195_g025874</name>
</gene>
<dbReference type="ExpressionAtlas" id="A0A2K3NHP1">
    <property type="expression patterns" value="baseline"/>
</dbReference>
<name>A0A2K3NHP1_TRIPR</name>
<dbReference type="InterPro" id="IPR045122">
    <property type="entry name" value="Csc1-like"/>
</dbReference>
<sequence>SGGAERQRATMRRPAAEQLAIAAAPARIVDFTFLKVYVPKFETGGEFWPTVHTSTIFSLVLMHVIAIGIFGLKKLPLAAGLTLPLPILTLLFNDYCQKRFRSIFKHFPAECLIKKDRADENEHNMSEFYDKMENAYNDPALMPISYSERSDSHRSPLLYSNQV</sequence>
<dbReference type="PANTHER" id="PTHR13018">
    <property type="entry name" value="PROBABLE MEMBRANE PROTEIN DUF221-RELATED"/>
    <property type="match status" value="1"/>
</dbReference>
<dbReference type="Proteomes" id="UP000236291">
    <property type="component" value="Unassembled WGS sequence"/>
</dbReference>
<dbReference type="GO" id="GO:0005886">
    <property type="term" value="C:plasma membrane"/>
    <property type="evidence" value="ECO:0007669"/>
    <property type="project" value="TreeGrafter"/>
</dbReference>
<evidence type="ECO:0000256" key="1">
    <source>
        <dbReference type="SAM" id="Phobius"/>
    </source>
</evidence>
<comment type="caution">
    <text evidence="3">The sequence shown here is derived from an EMBL/GenBank/DDBJ whole genome shotgun (WGS) entry which is preliminary data.</text>
</comment>
<dbReference type="Pfam" id="PF02714">
    <property type="entry name" value="RSN1_7TM"/>
    <property type="match status" value="1"/>
</dbReference>
<dbReference type="InterPro" id="IPR003864">
    <property type="entry name" value="CSC1/OSCA1-like_7TM"/>
</dbReference>
<proteinExistence type="predicted"/>
<reference evidence="3 4" key="1">
    <citation type="journal article" date="2014" name="Am. J. Bot.">
        <title>Genome assembly and annotation for red clover (Trifolium pratense; Fabaceae).</title>
        <authorList>
            <person name="Istvanek J."/>
            <person name="Jaros M."/>
            <person name="Krenek A."/>
            <person name="Repkova J."/>
        </authorList>
    </citation>
    <scope>NUCLEOTIDE SEQUENCE [LARGE SCALE GENOMIC DNA]</scope>
    <source>
        <strain evidence="4">cv. Tatra</strain>
        <tissue evidence="3">Young leaves</tissue>
    </source>
</reference>